<evidence type="ECO:0000259" key="3">
    <source>
        <dbReference type="PROSITE" id="PS50158"/>
    </source>
</evidence>
<evidence type="ECO:0000256" key="2">
    <source>
        <dbReference type="SAM" id="MobiDB-lite"/>
    </source>
</evidence>
<protein>
    <recommendedName>
        <fullName evidence="3">CCHC-type domain-containing protein</fullName>
    </recommendedName>
</protein>
<dbReference type="PROSITE" id="PS50158">
    <property type="entry name" value="ZF_CCHC"/>
    <property type="match status" value="1"/>
</dbReference>
<keyword evidence="1" id="KW-0479">Metal-binding</keyword>
<proteinExistence type="predicted"/>
<organism evidence="4">
    <name type="scientific">Tanacetum cinerariifolium</name>
    <name type="common">Dalmatian daisy</name>
    <name type="synonym">Chrysanthemum cinerariifolium</name>
    <dbReference type="NCBI Taxonomy" id="118510"/>
    <lineage>
        <taxon>Eukaryota</taxon>
        <taxon>Viridiplantae</taxon>
        <taxon>Streptophyta</taxon>
        <taxon>Embryophyta</taxon>
        <taxon>Tracheophyta</taxon>
        <taxon>Spermatophyta</taxon>
        <taxon>Magnoliopsida</taxon>
        <taxon>eudicotyledons</taxon>
        <taxon>Gunneridae</taxon>
        <taxon>Pentapetalae</taxon>
        <taxon>asterids</taxon>
        <taxon>campanulids</taxon>
        <taxon>Asterales</taxon>
        <taxon>Asteraceae</taxon>
        <taxon>Asteroideae</taxon>
        <taxon>Anthemideae</taxon>
        <taxon>Anthemidinae</taxon>
        <taxon>Tanacetum</taxon>
    </lineage>
</organism>
<accession>A0A699TRY1</accession>
<sequence>MSNVSNPQHYSPSSSALSSTQVPQSLADSSLSPTEDLIENLTNTLALLTQSYKTFLPQTNNQLRTSSNGGNAARYGGAQTRVGNVNPGQARPVKCYNCNGTGHIARNCTLPKRPQNSEYYKDKMLLMQAQENEVALDAEQLLFLAGGQDNAFDDDVDELV</sequence>
<feature type="region of interest" description="Disordered" evidence="2">
    <location>
        <begin position="1"/>
        <end position="31"/>
    </location>
</feature>
<dbReference type="GO" id="GO:0008270">
    <property type="term" value="F:zinc ion binding"/>
    <property type="evidence" value="ECO:0007669"/>
    <property type="project" value="UniProtKB-KW"/>
</dbReference>
<dbReference type="GO" id="GO:0003676">
    <property type="term" value="F:nucleic acid binding"/>
    <property type="evidence" value="ECO:0007669"/>
    <property type="project" value="InterPro"/>
</dbReference>
<dbReference type="Pfam" id="PF00098">
    <property type="entry name" value="zf-CCHC"/>
    <property type="match status" value="1"/>
</dbReference>
<dbReference type="Gene3D" id="4.10.60.10">
    <property type="entry name" value="Zinc finger, CCHC-type"/>
    <property type="match status" value="1"/>
</dbReference>
<feature type="domain" description="CCHC-type" evidence="3">
    <location>
        <begin position="94"/>
        <end position="108"/>
    </location>
</feature>
<dbReference type="InterPro" id="IPR001878">
    <property type="entry name" value="Znf_CCHC"/>
</dbReference>
<dbReference type="InterPro" id="IPR036875">
    <property type="entry name" value="Znf_CCHC_sf"/>
</dbReference>
<name>A0A699TRY1_TANCI</name>
<evidence type="ECO:0000256" key="1">
    <source>
        <dbReference type="PROSITE-ProRule" id="PRU00047"/>
    </source>
</evidence>
<dbReference type="AlphaFoldDB" id="A0A699TRY1"/>
<evidence type="ECO:0000313" key="4">
    <source>
        <dbReference type="EMBL" id="GFD11886.1"/>
    </source>
</evidence>
<feature type="compositionally biased region" description="Polar residues" evidence="2">
    <location>
        <begin position="59"/>
        <end position="70"/>
    </location>
</feature>
<gene>
    <name evidence="4" type="ORF">Tci_883855</name>
</gene>
<feature type="region of interest" description="Disordered" evidence="2">
    <location>
        <begin position="59"/>
        <end position="84"/>
    </location>
</feature>
<keyword evidence="1" id="KW-0862">Zinc</keyword>
<comment type="caution">
    <text evidence="4">The sequence shown here is derived from an EMBL/GenBank/DDBJ whole genome shotgun (WGS) entry which is preliminary data.</text>
</comment>
<dbReference type="SMART" id="SM00343">
    <property type="entry name" value="ZnF_C2HC"/>
    <property type="match status" value="1"/>
</dbReference>
<reference evidence="4" key="1">
    <citation type="journal article" date="2019" name="Sci. Rep.">
        <title>Draft genome of Tanacetum cinerariifolium, the natural source of mosquito coil.</title>
        <authorList>
            <person name="Yamashiro T."/>
            <person name="Shiraishi A."/>
            <person name="Satake H."/>
            <person name="Nakayama K."/>
        </authorList>
    </citation>
    <scope>NUCLEOTIDE SEQUENCE</scope>
</reference>
<keyword evidence="1" id="KW-0863">Zinc-finger</keyword>
<dbReference type="EMBL" id="BKCJ011261939">
    <property type="protein sequence ID" value="GFD11886.1"/>
    <property type="molecule type" value="Genomic_DNA"/>
</dbReference>
<dbReference type="SUPFAM" id="SSF57756">
    <property type="entry name" value="Retrovirus zinc finger-like domains"/>
    <property type="match status" value="1"/>
</dbReference>